<dbReference type="InterPro" id="IPR000182">
    <property type="entry name" value="GNAT_dom"/>
</dbReference>
<dbReference type="InterPro" id="IPR006464">
    <property type="entry name" value="AcTrfase_RimI/Ard1"/>
</dbReference>
<dbReference type="CDD" id="cd04301">
    <property type="entry name" value="NAT_SF"/>
    <property type="match status" value="1"/>
</dbReference>
<comment type="catalytic activity">
    <reaction evidence="5">
        <text>N-terminal L-alanyl-[ribosomal protein bS18] + acetyl-CoA = N-terminal N(alpha)-acetyl-L-alanyl-[ribosomal protein bS18] + CoA + H(+)</text>
        <dbReference type="Rhea" id="RHEA:43756"/>
        <dbReference type="Rhea" id="RHEA-COMP:10676"/>
        <dbReference type="Rhea" id="RHEA-COMP:10677"/>
        <dbReference type="ChEBI" id="CHEBI:15378"/>
        <dbReference type="ChEBI" id="CHEBI:57287"/>
        <dbReference type="ChEBI" id="CHEBI:57288"/>
        <dbReference type="ChEBI" id="CHEBI:64718"/>
        <dbReference type="ChEBI" id="CHEBI:83683"/>
        <dbReference type="EC" id="2.3.1.266"/>
    </reaction>
</comment>
<dbReference type="PROSITE" id="PS51186">
    <property type="entry name" value="GNAT"/>
    <property type="match status" value="1"/>
</dbReference>
<evidence type="ECO:0000313" key="8">
    <source>
        <dbReference type="Proteomes" id="UP000054725"/>
    </source>
</evidence>
<sequence length="152" mass="17183">MLPKIRPMLQNDIDQVYEIEKSTHRAPWGRDILSDCVLVGYDCRVLELTSNNSSKIIGYIISRYSFNVCHILNLCVSLAQQGKGYGQLLLKSVLDPLSNNKAINTVILEVRPSNNAAIALYEKFGFKQDSIKKGYYNDGEKLEDAILLKKML</sequence>
<dbReference type="STRING" id="45070.Lnau_1174"/>
<protein>
    <recommendedName>
        <fullName evidence="5">[Ribosomal protein bS18]-alanine N-acetyltransferase</fullName>
        <ecNumber evidence="5">2.3.1.266</ecNumber>
    </recommendedName>
</protein>
<comment type="function">
    <text evidence="5">Acetylates the N-terminal alanine of ribosomal protein bS18.</text>
</comment>
<comment type="subcellular location">
    <subcellularLocation>
        <location evidence="5">Cytoplasm</location>
    </subcellularLocation>
</comment>
<keyword evidence="3 7" id="KW-0808">Transferase</keyword>
<proteinExistence type="inferred from homology"/>
<dbReference type="Proteomes" id="UP000054725">
    <property type="component" value="Unassembled WGS sequence"/>
</dbReference>
<dbReference type="PANTHER" id="PTHR43420:SF44">
    <property type="entry name" value="ACETYLTRANSFERASE YPEA"/>
    <property type="match status" value="1"/>
</dbReference>
<dbReference type="PANTHER" id="PTHR43420">
    <property type="entry name" value="ACETYLTRANSFERASE"/>
    <property type="match status" value="1"/>
</dbReference>
<evidence type="ECO:0000256" key="3">
    <source>
        <dbReference type="ARBA" id="ARBA00022679"/>
    </source>
</evidence>
<evidence type="ECO:0000256" key="1">
    <source>
        <dbReference type="ARBA" id="ARBA00005395"/>
    </source>
</evidence>
<comment type="caution">
    <text evidence="7">The sequence shown here is derived from an EMBL/GenBank/DDBJ whole genome shotgun (WGS) entry which is preliminary data.</text>
</comment>
<dbReference type="PATRIC" id="fig|45070.6.peg.1239"/>
<dbReference type="GO" id="GO:0008999">
    <property type="term" value="F:protein-N-terminal-alanine acetyltransferase activity"/>
    <property type="evidence" value="ECO:0007669"/>
    <property type="project" value="UniProtKB-EC"/>
</dbReference>
<dbReference type="InterPro" id="IPR016181">
    <property type="entry name" value="Acyl_CoA_acyltransferase"/>
</dbReference>
<dbReference type="GO" id="GO:0005737">
    <property type="term" value="C:cytoplasm"/>
    <property type="evidence" value="ECO:0007669"/>
    <property type="project" value="UniProtKB-SubCell"/>
</dbReference>
<evidence type="ECO:0000313" key="7">
    <source>
        <dbReference type="EMBL" id="KTD36190.1"/>
    </source>
</evidence>
<keyword evidence="4" id="KW-0012">Acyltransferase</keyword>
<dbReference type="Gene3D" id="3.40.630.30">
    <property type="match status" value="1"/>
</dbReference>
<reference evidence="7 8" key="1">
    <citation type="submission" date="2015-11" db="EMBL/GenBank/DDBJ databases">
        <title>Genomic analysis of 38 Legionella species identifies large and diverse effector repertoires.</title>
        <authorList>
            <person name="Burstein D."/>
            <person name="Amaro F."/>
            <person name="Zusman T."/>
            <person name="Lifshitz Z."/>
            <person name="Cohen O."/>
            <person name="Gilbert J.A."/>
            <person name="Pupko T."/>
            <person name="Shuman H.A."/>
            <person name="Segal G."/>
        </authorList>
    </citation>
    <scope>NUCLEOTIDE SEQUENCE [LARGE SCALE GENOMIC DNA]</scope>
    <source>
        <strain evidence="7 8">ATCC 49506</strain>
    </source>
</reference>
<evidence type="ECO:0000259" key="6">
    <source>
        <dbReference type="PROSITE" id="PS51186"/>
    </source>
</evidence>
<dbReference type="RefSeq" id="WP_058504208.1">
    <property type="nucleotide sequence ID" value="NZ_CAAAIF010000001.1"/>
</dbReference>
<keyword evidence="8" id="KW-1185">Reference proteome</keyword>
<evidence type="ECO:0000256" key="2">
    <source>
        <dbReference type="ARBA" id="ARBA00022490"/>
    </source>
</evidence>
<dbReference type="SUPFAM" id="SSF55729">
    <property type="entry name" value="Acyl-CoA N-acyltransferases (Nat)"/>
    <property type="match status" value="1"/>
</dbReference>
<dbReference type="InterPro" id="IPR050680">
    <property type="entry name" value="YpeA/RimI_acetyltransf"/>
</dbReference>
<keyword evidence="2 5" id="KW-0963">Cytoplasm</keyword>
<evidence type="ECO:0000256" key="4">
    <source>
        <dbReference type="ARBA" id="ARBA00023315"/>
    </source>
</evidence>
<dbReference type="Pfam" id="PF00583">
    <property type="entry name" value="Acetyltransf_1"/>
    <property type="match status" value="1"/>
</dbReference>
<name>A0A0W0WV50_9GAMM</name>
<gene>
    <name evidence="7" type="primary">rimI_1</name>
    <name evidence="7" type="ORF">Lnau_1174</name>
</gene>
<feature type="domain" description="N-acetyltransferase" evidence="6">
    <location>
        <begin position="3"/>
        <end position="152"/>
    </location>
</feature>
<dbReference type="NCBIfam" id="TIGR01575">
    <property type="entry name" value="rimI"/>
    <property type="match status" value="1"/>
</dbReference>
<evidence type="ECO:0000256" key="5">
    <source>
        <dbReference type="RuleBase" id="RU363094"/>
    </source>
</evidence>
<dbReference type="EC" id="2.3.1.266" evidence="5"/>
<comment type="similarity">
    <text evidence="1 5">Belongs to the acetyltransferase family. RimI subfamily.</text>
</comment>
<accession>A0A0W0WV50</accession>
<dbReference type="EMBL" id="LNYO01000013">
    <property type="protein sequence ID" value="KTD36190.1"/>
    <property type="molecule type" value="Genomic_DNA"/>
</dbReference>
<organism evidence="7 8">
    <name type="scientific">Legionella nautarum</name>
    <dbReference type="NCBI Taxonomy" id="45070"/>
    <lineage>
        <taxon>Bacteria</taxon>
        <taxon>Pseudomonadati</taxon>
        <taxon>Pseudomonadota</taxon>
        <taxon>Gammaproteobacteria</taxon>
        <taxon>Legionellales</taxon>
        <taxon>Legionellaceae</taxon>
        <taxon>Legionella</taxon>
    </lineage>
</organism>
<dbReference type="AlphaFoldDB" id="A0A0W0WV50"/>
<dbReference type="OrthoDB" id="9796919at2"/>